<dbReference type="InterPro" id="IPR010384">
    <property type="entry name" value="MtfA_fam"/>
</dbReference>
<evidence type="ECO:0000313" key="1">
    <source>
        <dbReference type="EMBL" id="RPE08192.1"/>
    </source>
</evidence>
<dbReference type="Proteomes" id="UP000278351">
    <property type="component" value="Unassembled WGS sequence"/>
</dbReference>
<dbReference type="Gene3D" id="1.10.472.150">
    <property type="entry name" value="Glucose-regulated metallo-peptidase M90, N-terminal domain"/>
    <property type="match status" value="1"/>
</dbReference>
<dbReference type="GO" id="GO:0008237">
    <property type="term" value="F:metallopeptidase activity"/>
    <property type="evidence" value="ECO:0007669"/>
    <property type="project" value="InterPro"/>
</dbReference>
<gene>
    <name evidence="1" type="ORF">EGT74_14095</name>
</gene>
<dbReference type="GO" id="GO:0004177">
    <property type="term" value="F:aminopeptidase activity"/>
    <property type="evidence" value="ECO:0007669"/>
    <property type="project" value="TreeGrafter"/>
</dbReference>
<dbReference type="PANTHER" id="PTHR30164:SF2">
    <property type="entry name" value="PROTEIN MTFA"/>
    <property type="match status" value="1"/>
</dbReference>
<sequence length="260" mass="29593">MIAVLIPIVIVLFLFWWFWRKPRVKPAEGVESMLAQHVKYYRQLNDADKKRFASEVTEFMGHVTVEGVGTDVDDLDRVLIAASAVIPIFAFPGWKYRNLTNVILYPDTFDEKYQFEGDRRSIMGMVGSGPLNGQMLLSKSALRGGFSEITDKSNTAIHEFVHLVDKTDGTVDGMPQSLLQHRYSMPWLQVMHAEIKRIETGQSDINPYAAMNESEFLAVVSEYFFENPARMQEHHPELYDILSKMFNQNPAAVVNNGAVE</sequence>
<dbReference type="GO" id="GO:0005829">
    <property type="term" value="C:cytosol"/>
    <property type="evidence" value="ECO:0007669"/>
    <property type="project" value="TreeGrafter"/>
</dbReference>
<dbReference type="OrthoDB" id="9786424at2"/>
<dbReference type="CDD" id="cd20169">
    <property type="entry name" value="Peptidase_M90_mtfA"/>
    <property type="match status" value="1"/>
</dbReference>
<reference evidence="1 2" key="1">
    <citation type="submission" date="2018-11" db="EMBL/GenBank/DDBJ databases">
        <title>Chitinophaga lutea sp.nov., isolate from arsenic contaminated soil.</title>
        <authorList>
            <person name="Zong Y."/>
        </authorList>
    </citation>
    <scope>NUCLEOTIDE SEQUENCE [LARGE SCALE GENOMIC DNA]</scope>
    <source>
        <strain evidence="1 2">ZY74</strain>
    </source>
</reference>
<dbReference type="SUPFAM" id="SSF55486">
    <property type="entry name" value="Metalloproteases ('zincins'), catalytic domain"/>
    <property type="match status" value="1"/>
</dbReference>
<proteinExistence type="predicted"/>
<keyword evidence="2" id="KW-1185">Reference proteome</keyword>
<protein>
    <submittedName>
        <fullName evidence="1">Zinc-dependent peptidase</fullName>
    </submittedName>
</protein>
<organism evidence="1 2">
    <name type="scientific">Chitinophaga lutea</name>
    <dbReference type="NCBI Taxonomy" id="2488634"/>
    <lineage>
        <taxon>Bacteria</taxon>
        <taxon>Pseudomonadati</taxon>
        <taxon>Bacteroidota</taxon>
        <taxon>Chitinophagia</taxon>
        <taxon>Chitinophagales</taxon>
        <taxon>Chitinophagaceae</taxon>
        <taxon>Chitinophaga</taxon>
    </lineage>
</organism>
<accession>A0A3N4PHK9</accession>
<dbReference type="InterPro" id="IPR042252">
    <property type="entry name" value="MtfA_N"/>
</dbReference>
<dbReference type="Pfam" id="PF06167">
    <property type="entry name" value="Peptidase_M90"/>
    <property type="match status" value="1"/>
</dbReference>
<comment type="caution">
    <text evidence="1">The sequence shown here is derived from an EMBL/GenBank/DDBJ whole genome shotgun (WGS) entry which is preliminary data.</text>
</comment>
<dbReference type="RefSeq" id="WP_123847193.1">
    <property type="nucleotide sequence ID" value="NZ_RPDH01000002.1"/>
</dbReference>
<dbReference type="Gene3D" id="3.40.390.10">
    <property type="entry name" value="Collagenase (Catalytic Domain)"/>
    <property type="match status" value="1"/>
</dbReference>
<dbReference type="AlphaFoldDB" id="A0A3N4PHK9"/>
<dbReference type="EMBL" id="RPDH01000002">
    <property type="protein sequence ID" value="RPE08192.1"/>
    <property type="molecule type" value="Genomic_DNA"/>
</dbReference>
<name>A0A3N4PHK9_9BACT</name>
<dbReference type="InterPro" id="IPR024079">
    <property type="entry name" value="MetalloPept_cat_dom_sf"/>
</dbReference>
<evidence type="ECO:0000313" key="2">
    <source>
        <dbReference type="Proteomes" id="UP000278351"/>
    </source>
</evidence>
<dbReference type="PANTHER" id="PTHR30164">
    <property type="entry name" value="MTFA PEPTIDASE"/>
    <property type="match status" value="1"/>
</dbReference>